<evidence type="ECO:0000256" key="10">
    <source>
        <dbReference type="RuleBase" id="RU003557"/>
    </source>
</evidence>
<dbReference type="Proteomes" id="UP000179467">
    <property type="component" value="Unassembled WGS sequence"/>
</dbReference>
<dbReference type="RefSeq" id="WP_022676054.1">
    <property type="nucleotide sequence ID" value="NZ_MIPT01000003.1"/>
</dbReference>
<feature type="domain" description="Thiolase C-terminal" evidence="12">
    <location>
        <begin position="276"/>
        <end position="400"/>
    </location>
</feature>
<keyword evidence="5" id="KW-0583">PHB biosynthesis</keyword>
<keyword evidence="14" id="KW-1185">Reference proteome</keyword>
<dbReference type="PROSITE" id="PS00098">
    <property type="entry name" value="THIOLASE_1"/>
    <property type="match status" value="1"/>
</dbReference>
<dbReference type="PIRSF" id="PIRSF000429">
    <property type="entry name" value="Ac-CoA_Ac_transf"/>
    <property type="match status" value="1"/>
</dbReference>
<comment type="catalytic activity">
    <reaction evidence="8">
        <text>succinyl-CoA + acetyl-CoA = 3-oxoadipyl-CoA + CoA</text>
        <dbReference type="Rhea" id="RHEA:19481"/>
        <dbReference type="ChEBI" id="CHEBI:57287"/>
        <dbReference type="ChEBI" id="CHEBI:57288"/>
        <dbReference type="ChEBI" id="CHEBI:57292"/>
        <dbReference type="ChEBI" id="CHEBI:57348"/>
        <dbReference type="EC" id="2.3.1.174"/>
    </reaction>
</comment>
<dbReference type="EC" id="2.3.1.174" evidence="3"/>
<dbReference type="PANTHER" id="PTHR18919:SF12">
    <property type="entry name" value="ACYLTRANSFERASE RV0859-RELATED"/>
    <property type="match status" value="1"/>
</dbReference>
<evidence type="ECO:0000256" key="3">
    <source>
        <dbReference type="ARBA" id="ARBA00012233"/>
    </source>
</evidence>
<dbReference type="Pfam" id="PF02803">
    <property type="entry name" value="Thiolase_C"/>
    <property type="match status" value="1"/>
</dbReference>
<evidence type="ECO:0000256" key="9">
    <source>
        <dbReference type="PIRSR" id="PIRSR000429-1"/>
    </source>
</evidence>
<evidence type="ECO:0000256" key="4">
    <source>
        <dbReference type="ARBA" id="ARBA00022679"/>
    </source>
</evidence>
<dbReference type="InterPro" id="IPR012793">
    <property type="entry name" value="PcaF"/>
</dbReference>
<dbReference type="Pfam" id="PF00108">
    <property type="entry name" value="Thiolase_N"/>
    <property type="match status" value="1"/>
</dbReference>
<feature type="active site" description="Proton acceptor" evidence="9">
    <location>
        <position position="357"/>
    </location>
</feature>
<evidence type="ECO:0000313" key="14">
    <source>
        <dbReference type="Proteomes" id="UP000179467"/>
    </source>
</evidence>
<dbReference type="GO" id="GO:0042619">
    <property type="term" value="P:poly-hydroxybutyrate biosynthetic process"/>
    <property type="evidence" value="ECO:0007669"/>
    <property type="project" value="UniProtKB-KW"/>
</dbReference>
<protein>
    <recommendedName>
        <fullName evidence="3">3-oxoadipyl-CoA thiolase</fullName>
        <ecNumber evidence="3">2.3.1.174</ecNumber>
    </recommendedName>
</protein>
<dbReference type="GO" id="GO:0033812">
    <property type="term" value="F:3-oxoadipyl-CoA thiolase activity"/>
    <property type="evidence" value="ECO:0007669"/>
    <property type="project" value="UniProtKB-EC"/>
</dbReference>
<dbReference type="InterPro" id="IPR020613">
    <property type="entry name" value="Thiolase_CS"/>
</dbReference>
<dbReference type="PANTHER" id="PTHR18919">
    <property type="entry name" value="ACETYL-COA C-ACYLTRANSFERASE"/>
    <property type="match status" value="1"/>
</dbReference>
<comment type="caution">
    <text evidence="13">The sequence shown here is derived from an EMBL/GenBank/DDBJ whole genome shotgun (WGS) entry which is preliminary data.</text>
</comment>
<evidence type="ECO:0000256" key="6">
    <source>
        <dbReference type="ARBA" id="ARBA00023315"/>
    </source>
</evidence>
<dbReference type="OrthoDB" id="7181944at2"/>
<evidence type="ECO:0000313" key="13">
    <source>
        <dbReference type="EMBL" id="OHT17751.1"/>
    </source>
</evidence>
<keyword evidence="6 10" id="KW-0012">Acyltransferase</keyword>
<accession>A0A1S1H8J5</accession>
<evidence type="ECO:0000256" key="8">
    <source>
        <dbReference type="ARBA" id="ARBA00048527"/>
    </source>
</evidence>
<dbReference type="InterPro" id="IPR020616">
    <property type="entry name" value="Thiolase_N"/>
</dbReference>
<dbReference type="InterPro" id="IPR016039">
    <property type="entry name" value="Thiolase-like"/>
</dbReference>
<feature type="active site" description="Acyl-thioester intermediate" evidence="9">
    <location>
        <position position="90"/>
    </location>
</feature>
<comment type="pathway">
    <text evidence="1">Aromatic compound metabolism.</text>
</comment>
<dbReference type="SUPFAM" id="SSF53901">
    <property type="entry name" value="Thiolase-like"/>
    <property type="match status" value="2"/>
</dbReference>
<evidence type="ECO:0000256" key="1">
    <source>
        <dbReference type="ARBA" id="ARBA00005211"/>
    </source>
</evidence>
<evidence type="ECO:0000256" key="2">
    <source>
        <dbReference type="ARBA" id="ARBA00010982"/>
    </source>
</evidence>
<dbReference type="NCBIfam" id="NF006551">
    <property type="entry name" value="PRK09050.1"/>
    <property type="match status" value="1"/>
</dbReference>
<dbReference type="Gene3D" id="3.40.47.10">
    <property type="match status" value="1"/>
</dbReference>
<dbReference type="GO" id="GO:0019619">
    <property type="term" value="P:3,4-dihydroxybenzoate catabolic process"/>
    <property type="evidence" value="ECO:0007669"/>
    <property type="project" value="InterPro"/>
</dbReference>
<dbReference type="AlphaFoldDB" id="A0A1S1H8J5"/>
<organism evidence="13 14">
    <name type="scientific">Edaphosphingomonas haloaromaticamans</name>
    <dbReference type="NCBI Taxonomy" id="653954"/>
    <lineage>
        <taxon>Bacteria</taxon>
        <taxon>Pseudomonadati</taxon>
        <taxon>Pseudomonadota</taxon>
        <taxon>Alphaproteobacteria</taxon>
        <taxon>Sphingomonadales</taxon>
        <taxon>Rhizorhabdaceae</taxon>
        <taxon>Edaphosphingomonas</taxon>
    </lineage>
</organism>
<evidence type="ECO:0000259" key="11">
    <source>
        <dbReference type="Pfam" id="PF00108"/>
    </source>
</evidence>
<dbReference type="CDD" id="cd00751">
    <property type="entry name" value="thiolase"/>
    <property type="match status" value="1"/>
</dbReference>
<evidence type="ECO:0000256" key="7">
    <source>
        <dbReference type="ARBA" id="ARBA00037924"/>
    </source>
</evidence>
<evidence type="ECO:0000256" key="5">
    <source>
        <dbReference type="ARBA" id="ARBA00022752"/>
    </source>
</evidence>
<name>A0A1S1H8J5_9SPHN</name>
<feature type="domain" description="Thiolase N-terminal" evidence="11">
    <location>
        <begin position="5"/>
        <end position="266"/>
    </location>
</feature>
<evidence type="ECO:0000259" key="12">
    <source>
        <dbReference type="Pfam" id="PF02803"/>
    </source>
</evidence>
<dbReference type="NCBIfam" id="TIGR02430">
    <property type="entry name" value="pcaF"/>
    <property type="match status" value="1"/>
</dbReference>
<dbReference type="PROSITE" id="PS00737">
    <property type="entry name" value="THIOLASE_2"/>
    <property type="match status" value="1"/>
</dbReference>
<comment type="similarity">
    <text evidence="2 10">Belongs to the thiolase-like superfamily. Thiolase family.</text>
</comment>
<comment type="pathway">
    <text evidence="7">Metabolic intermediate biosynthesis; (R)-mevalonate biosynthesis; (R)-mevalonate from acetyl-CoA: step 1/3.</text>
</comment>
<keyword evidence="4 10" id="KW-0808">Transferase</keyword>
<sequence length="401" mass="41546">MTDAFICDAIRTPVGKLNGSLASVRADDLAALPLRALAKRNPDLDWAQVDDVILGCANQSGEDNRNVARMAVLLAGLPETVPGVTVNRLCASGLNAVGIAAQAIRSGDADLMVAGGVESMTRAPYVMGKAGSAFDRAQKIEDTTLGWRFINPAMKAAYGVDTMPQTGENVADQWQVSREDQDRFALASQEKAAAAIASGRFDVEIEPVEVPQGKAPPKLFERDEHPRATSLEALAKLKPVVRADGTVTAGNASGLNDGAAAMIIASDAAAKANGLTPRARIIGMAAAGIAPRVMGAGPIEAARKVLARAGLGVGDLDVIELNEAFASQAIATLRDLGIDPLTDTRVNPNGGAIALGHPLGMSGARITMTAVEELQRTGGRYGLAFLCIGVGQGLALLIERV</sequence>
<dbReference type="EMBL" id="MIPT01000003">
    <property type="protein sequence ID" value="OHT17751.1"/>
    <property type="molecule type" value="Genomic_DNA"/>
</dbReference>
<dbReference type="InterPro" id="IPR002155">
    <property type="entry name" value="Thiolase"/>
</dbReference>
<dbReference type="InterPro" id="IPR020617">
    <property type="entry name" value="Thiolase_C"/>
</dbReference>
<proteinExistence type="inferred from homology"/>
<dbReference type="NCBIfam" id="TIGR01930">
    <property type="entry name" value="AcCoA-C-Actrans"/>
    <property type="match status" value="1"/>
</dbReference>
<dbReference type="InterPro" id="IPR020615">
    <property type="entry name" value="Thiolase_acyl_enz_int_AS"/>
</dbReference>
<dbReference type="FunFam" id="3.40.47.10:FF:000010">
    <property type="entry name" value="Acetyl-CoA acetyltransferase (Thiolase)"/>
    <property type="match status" value="1"/>
</dbReference>
<feature type="active site" description="Proton acceptor" evidence="9">
    <location>
        <position position="387"/>
    </location>
</feature>
<reference evidence="13 14" key="1">
    <citation type="submission" date="2016-09" db="EMBL/GenBank/DDBJ databases">
        <title>Metabolic pathway, cell adaptation mechanisms and a novel monoxygenase revealed through proteogenomic-transcription analysis of a Sphingomonas haloaromaticamans strain degrading the fungicide ortho-phenylphenol.</title>
        <authorList>
            <person name="Perruchon C."/>
            <person name="Papadopoulou E.S."/>
            <person name="Rousidou C."/>
            <person name="Vasileiadis S."/>
            <person name="Tanou G."/>
            <person name="Amoutzias G."/>
            <person name="Molassiotis A."/>
            <person name="Karpouzas D.G."/>
        </authorList>
    </citation>
    <scope>NUCLEOTIDE SEQUENCE [LARGE SCALE GENOMIC DNA]</scope>
    <source>
        <strain evidence="13 14">P3</strain>
    </source>
</reference>
<gene>
    <name evidence="13" type="primary">pcaF_2</name>
    <name evidence="13" type="ORF">BHE75_04549</name>
</gene>